<evidence type="ECO:0000259" key="4">
    <source>
        <dbReference type="Pfam" id="PF03865"/>
    </source>
</evidence>
<evidence type="ECO:0000313" key="7">
    <source>
        <dbReference type="EMBL" id="MBB5337625.1"/>
    </source>
</evidence>
<name>A0A840UZ32_9FIRM</name>
<protein>
    <submittedName>
        <fullName evidence="7">Hemolysin activation/secretion protein</fullName>
    </submittedName>
</protein>
<evidence type="ECO:0000256" key="1">
    <source>
        <dbReference type="ARBA" id="ARBA00022452"/>
    </source>
</evidence>
<evidence type="ECO:0000259" key="5">
    <source>
        <dbReference type="Pfam" id="PF08479"/>
    </source>
</evidence>
<keyword evidence="1" id="KW-0472">Membrane</keyword>
<evidence type="ECO:0000259" key="6">
    <source>
        <dbReference type="Pfam" id="PF17287"/>
    </source>
</evidence>
<dbReference type="Pfam" id="PF17287">
    <property type="entry name" value="POTRA_3"/>
    <property type="match status" value="1"/>
</dbReference>
<dbReference type="InterPro" id="IPR051544">
    <property type="entry name" value="TPS_OM_transporter"/>
</dbReference>
<dbReference type="PANTHER" id="PTHR34597:SF3">
    <property type="entry name" value="OUTER MEMBRANE TRANSPORTER CDIB"/>
    <property type="match status" value="1"/>
</dbReference>
<reference evidence="7 8" key="1">
    <citation type="submission" date="2020-08" db="EMBL/GenBank/DDBJ databases">
        <title>Genomic Encyclopedia of Type Strains, Phase IV (KMG-IV): sequencing the most valuable type-strain genomes for metagenomic binning, comparative biology and taxonomic classification.</title>
        <authorList>
            <person name="Goeker M."/>
        </authorList>
    </citation>
    <scope>NUCLEOTIDE SEQUENCE [LARGE SCALE GENOMIC DNA]</scope>
    <source>
        <strain evidence="7 8">DSM 24661</strain>
    </source>
</reference>
<gene>
    <name evidence="7" type="ORF">HNR32_002788</name>
</gene>
<dbReference type="Gene3D" id="2.40.160.50">
    <property type="entry name" value="membrane protein fhac: a member of the omp85/tpsb transporter family"/>
    <property type="match status" value="2"/>
</dbReference>
<dbReference type="GO" id="GO:0046819">
    <property type="term" value="P:protein secretion by the type V secretion system"/>
    <property type="evidence" value="ECO:0007669"/>
    <property type="project" value="TreeGrafter"/>
</dbReference>
<feature type="domain" description="ShlB POTRA" evidence="6">
    <location>
        <begin position="86"/>
        <end position="139"/>
    </location>
</feature>
<proteinExistence type="predicted"/>
<feature type="domain" description="Polypeptide-transport-associated ShlB-type" evidence="5">
    <location>
        <begin position="11"/>
        <end position="85"/>
    </location>
</feature>
<dbReference type="InterPro" id="IPR035251">
    <property type="entry name" value="ShlB_POTRA"/>
</dbReference>
<keyword evidence="2" id="KW-0812">Transmembrane</keyword>
<dbReference type="InterPro" id="IPR013686">
    <property type="entry name" value="Polypept-transport_assoc_ShlB"/>
</dbReference>
<dbReference type="AlphaFoldDB" id="A0A840UZ32"/>
<comment type="caution">
    <text evidence="7">The sequence shown here is derived from an EMBL/GenBank/DDBJ whole genome shotgun (WGS) entry which is preliminary data.</text>
</comment>
<accession>A0A840UZ32</accession>
<dbReference type="Gene3D" id="3.10.20.310">
    <property type="entry name" value="membrane protein fhac"/>
    <property type="match status" value="1"/>
</dbReference>
<dbReference type="Pfam" id="PF03865">
    <property type="entry name" value="ShlB"/>
    <property type="match status" value="1"/>
</dbReference>
<dbReference type="PANTHER" id="PTHR34597">
    <property type="entry name" value="SLR1661 PROTEIN"/>
    <property type="match status" value="1"/>
</dbReference>
<dbReference type="RefSeq" id="WP_183863572.1">
    <property type="nucleotide sequence ID" value="NZ_JACHFH010000070.1"/>
</dbReference>
<keyword evidence="1" id="KW-1134">Transmembrane beta strand</keyword>
<organism evidence="7 8">
    <name type="scientific">Pectinatus brassicae</name>
    <dbReference type="NCBI Taxonomy" id="862415"/>
    <lineage>
        <taxon>Bacteria</taxon>
        <taxon>Bacillati</taxon>
        <taxon>Bacillota</taxon>
        <taxon>Negativicutes</taxon>
        <taxon>Selenomonadales</taxon>
        <taxon>Selenomonadaceae</taxon>
        <taxon>Pectinatus</taxon>
    </lineage>
</organism>
<keyword evidence="3" id="KW-0998">Cell outer membrane</keyword>
<dbReference type="GO" id="GO:0098046">
    <property type="term" value="C:type V protein secretion system complex"/>
    <property type="evidence" value="ECO:0007669"/>
    <property type="project" value="TreeGrafter"/>
</dbReference>
<dbReference type="GO" id="GO:0008320">
    <property type="term" value="F:protein transmembrane transporter activity"/>
    <property type="evidence" value="ECO:0007669"/>
    <property type="project" value="TreeGrafter"/>
</dbReference>
<sequence>MVLPKEQRSFLIRDFVIEHKDTRRFNWMNGEVKQYKGQYIGAKGISMLSKMLSDKMIARGFVTSQIIVPKQNLKDGVLKFKVVSGYIEDIRFEPQSTFGNWRSAFPDSPGDILNIRDLEQGLEQLRQLPNQQADIKLKPGSKPSQSIVIVTISRSKPWTVGFTLNDAGMENTGRLQASTNLAIYNPTGQNDILSYNYTRDVEHQDENAGTRDSAFTYTIPYGYYTFHIYRYYDEFHRQIPALVPFELSGKTTTWDIGVQKVIDRDQTRKTQLSFKIIRRKKKSYVDGENTLSAENGCIIKNELSIPLGKSHQECYIGIDYGHVWGPSDQYLLGRNLAGAVIGMRGTLMHNMKYDTFIGAPLYKPAGLKTGKITLGFNLYWQL</sequence>
<dbReference type="EMBL" id="JACHFH010000070">
    <property type="protein sequence ID" value="MBB5337625.1"/>
    <property type="molecule type" value="Genomic_DNA"/>
</dbReference>
<evidence type="ECO:0000313" key="8">
    <source>
        <dbReference type="Proteomes" id="UP000559117"/>
    </source>
</evidence>
<evidence type="ECO:0000256" key="2">
    <source>
        <dbReference type="ARBA" id="ARBA00022692"/>
    </source>
</evidence>
<dbReference type="InterPro" id="IPR005565">
    <property type="entry name" value="Hemolysn_activator_HlyB_C"/>
</dbReference>
<keyword evidence="8" id="KW-1185">Reference proteome</keyword>
<dbReference type="Proteomes" id="UP000559117">
    <property type="component" value="Unassembled WGS sequence"/>
</dbReference>
<feature type="domain" description="Haemolysin activator HlyB C-terminal" evidence="4">
    <location>
        <begin position="145"/>
        <end position="288"/>
    </location>
</feature>
<evidence type="ECO:0000256" key="3">
    <source>
        <dbReference type="ARBA" id="ARBA00023237"/>
    </source>
</evidence>
<dbReference type="Pfam" id="PF08479">
    <property type="entry name" value="POTRA_2"/>
    <property type="match status" value="1"/>
</dbReference>